<organism evidence="6 7">
    <name type="scientific">Colletotrichum sojae</name>
    <dbReference type="NCBI Taxonomy" id="2175907"/>
    <lineage>
        <taxon>Eukaryota</taxon>
        <taxon>Fungi</taxon>
        <taxon>Dikarya</taxon>
        <taxon>Ascomycota</taxon>
        <taxon>Pezizomycotina</taxon>
        <taxon>Sordariomycetes</taxon>
        <taxon>Hypocreomycetidae</taxon>
        <taxon>Glomerellales</taxon>
        <taxon>Glomerellaceae</taxon>
        <taxon>Colletotrichum</taxon>
        <taxon>Colletotrichum orchidearum species complex</taxon>
    </lineage>
</organism>
<comment type="similarity">
    <text evidence="1">Belongs to the universal ribosomal protein uL15 family.</text>
</comment>
<evidence type="ECO:0000256" key="3">
    <source>
        <dbReference type="ARBA" id="ARBA00023274"/>
    </source>
</evidence>
<accession>A0A8H6IW63</accession>
<evidence type="ECO:0000313" key="7">
    <source>
        <dbReference type="Proteomes" id="UP000652219"/>
    </source>
</evidence>
<dbReference type="GO" id="GO:0003735">
    <property type="term" value="F:structural constituent of ribosome"/>
    <property type="evidence" value="ECO:0007669"/>
    <property type="project" value="InterPro"/>
</dbReference>
<dbReference type="HAMAP" id="MF_01341">
    <property type="entry name" value="Ribosomal_uL15"/>
    <property type="match status" value="1"/>
</dbReference>
<keyword evidence="2 6" id="KW-0689">Ribosomal protein</keyword>
<evidence type="ECO:0000259" key="5">
    <source>
        <dbReference type="Pfam" id="PF00828"/>
    </source>
</evidence>
<dbReference type="AlphaFoldDB" id="A0A8H6IW63"/>
<dbReference type="FunFam" id="3.100.10.10:FF:000011">
    <property type="entry name" value="50S ribosomal subunit protein L15"/>
    <property type="match status" value="1"/>
</dbReference>
<comment type="caution">
    <text evidence="6">The sequence shown here is derived from an EMBL/GenBank/DDBJ whole genome shotgun (WGS) entry which is preliminary data.</text>
</comment>
<dbReference type="PANTHER" id="PTHR12934">
    <property type="entry name" value="50S RIBOSOMAL PROTEIN L15"/>
    <property type="match status" value="1"/>
</dbReference>
<dbReference type="Gene3D" id="3.100.10.10">
    <property type="match status" value="1"/>
</dbReference>
<reference evidence="6 7" key="1">
    <citation type="journal article" date="2020" name="Phytopathology">
        <title>Genome Sequence Resources of Colletotrichum truncatum, C. plurivorum, C. musicola, and C. sojae: Four Species Pathogenic to Soybean (Glycine max).</title>
        <authorList>
            <person name="Rogerio F."/>
            <person name="Boufleur T.R."/>
            <person name="Ciampi-Guillardi M."/>
            <person name="Sukno S.A."/>
            <person name="Thon M.R."/>
            <person name="Massola Junior N.S."/>
            <person name="Baroncelli R."/>
        </authorList>
    </citation>
    <scope>NUCLEOTIDE SEQUENCE [LARGE SCALE GENOMIC DNA]</scope>
    <source>
        <strain evidence="6 7">LFN0009</strain>
    </source>
</reference>
<dbReference type="InterPro" id="IPR030878">
    <property type="entry name" value="Ribosomal_uL15"/>
</dbReference>
<dbReference type="InterPro" id="IPR005749">
    <property type="entry name" value="Ribosomal_uL15_bac-type"/>
</dbReference>
<sequence>MPPRLSPLHVSTCCSRALRPSASTTNPLSLVSLFAGLSIGTRSASILANLRDNKEAYNKRIRLGRGPSSGKGKTSGRGHKGQGQHGHVKPWFQGGQTPLIVQKGRKGFDNWRAPRMSKVNLDKLQEWIDAGRLDPTKQITVKEIIESGLVGTVKDGIKLLGRGKGDLRQPVDIMVSRASASAIEAVEAAGGKILTRYYTKQSIRQLLRGQSESTDKPLPQGREHVAAVLAAARSKPFMYRLPDPTSRTEIEYYRDPAHRGYLSYQLAKGESPSLYFKVPFPKVGKKVKKVKKEVVKEDTLW</sequence>
<evidence type="ECO:0000256" key="2">
    <source>
        <dbReference type="ARBA" id="ARBA00022980"/>
    </source>
</evidence>
<dbReference type="InterPro" id="IPR021131">
    <property type="entry name" value="Ribosomal_uL15/eL18"/>
</dbReference>
<dbReference type="EMBL" id="WIGN01000290">
    <property type="protein sequence ID" value="KAF6801216.1"/>
    <property type="molecule type" value="Genomic_DNA"/>
</dbReference>
<dbReference type="InterPro" id="IPR036227">
    <property type="entry name" value="Ribosomal_uL15/eL18_sf"/>
</dbReference>
<dbReference type="Proteomes" id="UP000652219">
    <property type="component" value="Unassembled WGS sequence"/>
</dbReference>
<evidence type="ECO:0000256" key="4">
    <source>
        <dbReference type="SAM" id="MobiDB-lite"/>
    </source>
</evidence>
<dbReference type="Pfam" id="PF00828">
    <property type="entry name" value="Ribosomal_L27A"/>
    <property type="match status" value="1"/>
</dbReference>
<name>A0A8H6IW63_9PEZI</name>
<evidence type="ECO:0000313" key="6">
    <source>
        <dbReference type="EMBL" id="KAF6801216.1"/>
    </source>
</evidence>
<feature type="region of interest" description="Disordered" evidence="4">
    <location>
        <begin position="58"/>
        <end position="93"/>
    </location>
</feature>
<gene>
    <name evidence="6" type="ORF">CSOJ01_11905</name>
</gene>
<keyword evidence="3" id="KW-0687">Ribonucleoprotein</keyword>
<evidence type="ECO:0000256" key="1">
    <source>
        <dbReference type="ARBA" id="ARBA00007320"/>
    </source>
</evidence>
<feature type="domain" description="Large ribosomal subunit protein uL15/eL18" evidence="5">
    <location>
        <begin position="119"/>
        <end position="193"/>
    </location>
</feature>
<protein>
    <submittedName>
        <fullName evidence="6">50S ribosomal protein L15</fullName>
    </submittedName>
</protein>
<dbReference type="NCBIfam" id="TIGR01071">
    <property type="entry name" value="rplO_bact"/>
    <property type="match status" value="1"/>
</dbReference>
<feature type="compositionally biased region" description="Basic residues" evidence="4">
    <location>
        <begin position="74"/>
        <end position="88"/>
    </location>
</feature>
<dbReference type="GO" id="GO:0005762">
    <property type="term" value="C:mitochondrial large ribosomal subunit"/>
    <property type="evidence" value="ECO:0007669"/>
    <property type="project" value="TreeGrafter"/>
</dbReference>
<dbReference type="PANTHER" id="PTHR12934:SF11">
    <property type="entry name" value="LARGE RIBOSOMAL SUBUNIT PROTEIN UL15M"/>
    <property type="match status" value="1"/>
</dbReference>
<proteinExistence type="inferred from homology"/>
<dbReference type="GO" id="GO:0006412">
    <property type="term" value="P:translation"/>
    <property type="evidence" value="ECO:0007669"/>
    <property type="project" value="InterPro"/>
</dbReference>
<dbReference type="SUPFAM" id="SSF52080">
    <property type="entry name" value="Ribosomal proteins L15p and L18e"/>
    <property type="match status" value="1"/>
</dbReference>
<keyword evidence="7" id="KW-1185">Reference proteome</keyword>